<dbReference type="Pfam" id="PF02563">
    <property type="entry name" value="Poly_export"/>
    <property type="match status" value="1"/>
</dbReference>
<feature type="domain" description="SLBB" evidence="17">
    <location>
        <begin position="184"/>
        <end position="255"/>
    </location>
</feature>
<evidence type="ECO:0000256" key="1">
    <source>
        <dbReference type="ARBA" id="ARBA00004571"/>
    </source>
</evidence>
<comment type="subcellular location">
    <subcellularLocation>
        <location evidence="1">Cell outer membrane</location>
        <topology evidence="1">Multi-pass membrane protein</topology>
    </subcellularLocation>
</comment>
<reference evidence="18 19" key="1">
    <citation type="submission" date="2024-05" db="EMBL/GenBank/DDBJ databases">
        <title>Burkholderia sp. Nov. a novel bacteria isolated from rhizosphere soil of Camellia sinensis.</title>
        <authorList>
            <person name="Dong Y."/>
        </authorList>
    </citation>
    <scope>NUCLEOTIDE SEQUENCE [LARGE SCALE GENOMIC DNA]</scope>
    <source>
        <strain evidence="18 19">GS2Y</strain>
    </source>
</reference>
<keyword evidence="9" id="KW-0406">Ion transport</keyword>
<keyword evidence="7 15" id="KW-0732">Signal</keyword>
<keyword evidence="19" id="KW-1185">Reference proteome</keyword>
<evidence type="ECO:0000256" key="7">
    <source>
        <dbReference type="ARBA" id="ARBA00022729"/>
    </source>
</evidence>
<evidence type="ECO:0000256" key="2">
    <source>
        <dbReference type="ARBA" id="ARBA00009450"/>
    </source>
</evidence>
<keyword evidence="5" id="KW-0762">Sugar transport</keyword>
<dbReference type="Gene3D" id="3.30.1950.10">
    <property type="entry name" value="wza like domain"/>
    <property type="match status" value="1"/>
</dbReference>
<evidence type="ECO:0000256" key="8">
    <source>
        <dbReference type="ARBA" id="ARBA00023047"/>
    </source>
</evidence>
<evidence type="ECO:0000256" key="12">
    <source>
        <dbReference type="ARBA" id="ARBA00023139"/>
    </source>
</evidence>
<comment type="caution">
    <text evidence="18">The sequence shown here is derived from an EMBL/GenBank/DDBJ whole genome shotgun (WGS) entry which is preliminary data.</text>
</comment>
<dbReference type="RefSeq" id="WP_343492982.1">
    <property type="nucleotide sequence ID" value="NZ_JBCPYA010000007.1"/>
</dbReference>
<organism evidence="18 19">
    <name type="scientific">Burkholderia theae</name>
    <dbReference type="NCBI Taxonomy" id="3143496"/>
    <lineage>
        <taxon>Bacteria</taxon>
        <taxon>Pseudomonadati</taxon>
        <taxon>Pseudomonadota</taxon>
        <taxon>Betaproteobacteria</taxon>
        <taxon>Burkholderiales</taxon>
        <taxon>Burkholderiaceae</taxon>
        <taxon>Burkholderia</taxon>
    </lineage>
</organism>
<feature type="domain" description="SLBB" evidence="17">
    <location>
        <begin position="267"/>
        <end position="361"/>
    </location>
</feature>
<evidence type="ECO:0000256" key="6">
    <source>
        <dbReference type="ARBA" id="ARBA00022692"/>
    </source>
</evidence>
<dbReference type="InterPro" id="IPR054765">
    <property type="entry name" value="SLBB_dom"/>
</dbReference>
<feature type="domain" description="Polysaccharide export protein N-terminal" evidence="16">
    <location>
        <begin position="85"/>
        <end position="175"/>
    </location>
</feature>
<keyword evidence="12" id="KW-0564">Palmitate</keyword>
<keyword evidence="3" id="KW-0813">Transport</keyword>
<comment type="similarity">
    <text evidence="2">Belongs to the BexD/CtrA/VexA family.</text>
</comment>
<keyword evidence="4" id="KW-1134">Transmembrane beta strand</keyword>
<dbReference type="Gene3D" id="3.10.560.10">
    <property type="entry name" value="Outer membrane lipoprotein wza domain like"/>
    <property type="match status" value="2"/>
</dbReference>
<sequence>MQRLSLGLLGIVCALGALSLAGCSSIPTSGPSTAQIGQASKGVDETATGIQVVDLTDDVARRLFAERRSGDFASVLGDGALFRQQLGIGDTIEVSIWEAPPATLFGAGVSDARTVGSSNARVTVLPDQAIDGDGLINVPFAGLVKAAGRTPSQLQRDIAGRLRNIAHDPQVLVKLSKNATSYTTVVGDVVNNTRMPLTARGERLLDALASAGGVRQPVDKITIQITRGNTVASLPLELVIKDPRQNVPLRAGDVVTALFQPYSFLALGATGKNQEINFEAQGITLAQALARSGGLQDSRSDAQGVFIFRLEDARALQWPTSPVRTTADGRVPVIYRVNLRDPSSFFVAQSFMMDNKDLLYVSNAPITELQKVLNLVFSVAYPVVTGVQSFK</sequence>
<feature type="signal peptide" evidence="15">
    <location>
        <begin position="1"/>
        <end position="21"/>
    </location>
</feature>
<dbReference type="EMBL" id="JBCPYA010000007">
    <property type="protein sequence ID" value="MEN2472013.1"/>
    <property type="molecule type" value="Genomic_DNA"/>
</dbReference>
<evidence type="ECO:0000256" key="13">
    <source>
        <dbReference type="ARBA" id="ARBA00023237"/>
    </source>
</evidence>
<evidence type="ECO:0000256" key="5">
    <source>
        <dbReference type="ARBA" id="ARBA00022597"/>
    </source>
</evidence>
<dbReference type="PANTHER" id="PTHR33619">
    <property type="entry name" value="POLYSACCHARIDE EXPORT PROTEIN GFCE-RELATED"/>
    <property type="match status" value="1"/>
</dbReference>
<keyword evidence="13" id="KW-0998">Cell outer membrane</keyword>
<dbReference type="InterPro" id="IPR049712">
    <property type="entry name" value="Poly_export"/>
</dbReference>
<name>A0ABU9WJ71_9BURK</name>
<dbReference type="InterPro" id="IPR003715">
    <property type="entry name" value="Poly_export_N"/>
</dbReference>
<keyword evidence="10" id="KW-0626">Porin</keyword>
<keyword evidence="14" id="KW-0449">Lipoprotein</keyword>
<gene>
    <name evidence="18" type="ORF">VOI36_19075</name>
</gene>
<evidence type="ECO:0000256" key="9">
    <source>
        <dbReference type="ARBA" id="ARBA00023065"/>
    </source>
</evidence>
<feature type="chain" id="PRO_5046160097" evidence="15">
    <location>
        <begin position="22"/>
        <end position="391"/>
    </location>
</feature>
<evidence type="ECO:0000256" key="10">
    <source>
        <dbReference type="ARBA" id="ARBA00023114"/>
    </source>
</evidence>
<proteinExistence type="inferred from homology"/>
<evidence type="ECO:0000256" key="15">
    <source>
        <dbReference type="SAM" id="SignalP"/>
    </source>
</evidence>
<keyword evidence="6" id="KW-0812">Transmembrane</keyword>
<dbReference type="Proteomes" id="UP001466933">
    <property type="component" value="Unassembled WGS sequence"/>
</dbReference>
<evidence type="ECO:0000313" key="18">
    <source>
        <dbReference type="EMBL" id="MEN2472013.1"/>
    </source>
</evidence>
<evidence type="ECO:0000259" key="17">
    <source>
        <dbReference type="Pfam" id="PF22461"/>
    </source>
</evidence>
<dbReference type="PROSITE" id="PS51257">
    <property type="entry name" value="PROKAR_LIPOPROTEIN"/>
    <property type="match status" value="1"/>
</dbReference>
<keyword evidence="8" id="KW-0625">Polysaccharide transport</keyword>
<dbReference type="PANTHER" id="PTHR33619:SF3">
    <property type="entry name" value="POLYSACCHARIDE EXPORT PROTEIN GFCE-RELATED"/>
    <property type="match status" value="1"/>
</dbReference>
<evidence type="ECO:0000259" key="16">
    <source>
        <dbReference type="Pfam" id="PF02563"/>
    </source>
</evidence>
<accession>A0ABU9WJ71</accession>
<protein>
    <submittedName>
        <fullName evidence="18">Polysaccharide biosynthesis/export family protein</fullName>
    </submittedName>
</protein>
<evidence type="ECO:0000256" key="3">
    <source>
        <dbReference type="ARBA" id="ARBA00022448"/>
    </source>
</evidence>
<evidence type="ECO:0000256" key="4">
    <source>
        <dbReference type="ARBA" id="ARBA00022452"/>
    </source>
</evidence>
<dbReference type="Pfam" id="PF22461">
    <property type="entry name" value="SLBB_2"/>
    <property type="match status" value="2"/>
</dbReference>
<evidence type="ECO:0000256" key="14">
    <source>
        <dbReference type="ARBA" id="ARBA00023288"/>
    </source>
</evidence>
<keyword evidence="11" id="KW-0472">Membrane</keyword>
<evidence type="ECO:0000313" key="19">
    <source>
        <dbReference type="Proteomes" id="UP001466933"/>
    </source>
</evidence>
<evidence type="ECO:0000256" key="11">
    <source>
        <dbReference type="ARBA" id="ARBA00023136"/>
    </source>
</evidence>